<feature type="signal peptide" evidence="1">
    <location>
        <begin position="1"/>
        <end position="22"/>
    </location>
</feature>
<evidence type="ECO:0000313" key="2">
    <source>
        <dbReference type="EMBL" id="ESR51227.1"/>
    </source>
</evidence>
<dbReference type="Gramene" id="ESR51228">
    <property type="protein sequence ID" value="ESR51228"/>
    <property type="gene ID" value="CICLE_v100319082mg"/>
</dbReference>
<dbReference type="Gramene" id="ESR51227">
    <property type="protein sequence ID" value="ESR51227"/>
    <property type="gene ID" value="CICLE_v100319082mg"/>
</dbReference>
<feature type="non-terminal residue" evidence="2">
    <location>
        <position position="64"/>
    </location>
</feature>
<organism evidence="2 3">
    <name type="scientific">Citrus clementina</name>
    <name type="common">Clementine</name>
    <name type="synonym">Citrus deliciosa x Citrus sinensis</name>
    <dbReference type="NCBI Taxonomy" id="85681"/>
    <lineage>
        <taxon>Eukaryota</taxon>
        <taxon>Viridiplantae</taxon>
        <taxon>Streptophyta</taxon>
        <taxon>Embryophyta</taxon>
        <taxon>Tracheophyta</taxon>
        <taxon>Spermatophyta</taxon>
        <taxon>Magnoliopsida</taxon>
        <taxon>eudicotyledons</taxon>
        <taxon>Gunneridae</taxon>
        <taxon>Pentapetalae</taxon>
        <taxon>rosids</taxon>
        <taxon>malvids</taxon>
        <taxon>Sapindales</taxon>
        <taxon>Rutaceae</taxon>
        <taxon>Aurantioideae</taxon>
        <taxon>Citrus</taxon>
    </lineage>
</organism>
<name>V4TD84_CITCL</name>
<gene>
    <name evidence="2" type="ORF">CICLE_v100319082mg</name>
</gene>
<evidence type="ECO:0000313" key="3">
    <source>
        <dbReference type="Proteomes" id="UP000030687"/>
    </source>
</evidence>
<accession>V4TD84</accession>
<dbReference type="InParanoid" id="V4TD84"/>
<dbReference type="AlphaFoldDB" id="V4TD84"/>
<dbReference type="EMBL" id="KI536726">
    <property type="protein sequence ID" value="ESR51228.1"/>
    <property type="molecule type" value="Genomic_DNA"/>
</dbReference>
<feature type="chain" id="PRO_5015102035" evidence="1">
    <location>
        <begin position="23"/>
        <end position="64"/>
    </location>
</feature>
<keyword evidence="1" id="KW-0732">Signal</keyword>
<reference evidence="2 3" key="1">
    <citation type="submission" date="2013-10" db="EMBL/GenBank/DDBJ databases">
        <authorList>
            <consortium name="International Citrus Genome Consortium"/>
            <person name="Jenkins J."/>
            <person name="Schmutz J."/>
            <person name="Prochnik S."/>
            <person name="Rokhsar D."/>
            <person name="Gmitter F."/>
            <person name="Ollitrault P."/>
            <person name="Machado M."/>
            <person name="Talon M."/>
            <person name="Wincker P."/>
            <person name="Jaillon O."/>
            <person name="Morgante M."/>
        </authorList>
    </citation>
    <scope>NUCLEOTIDE SEQUENCE</scope>
    <source>
        <strain evidence="3">cv. Clemenules</strain>
    </source>
</reference>
<sequence>MALTFGKLTFLVGAGILTSVLAKEGRLSSVSDAVGGTLKIVSKLIKQDDPGPSDRKLFNDLLAE</sequence>
<dbReference type="PANTHER" id="PTHR47289:SF2">
    <property type="entry name" value="TRANSCRIPTION FACTOR, PUTATIVE (DUF1664)-RELATED"/>
    <property type="match status" value="1"/>
</dbReference>
<dbReference type="PANTHER" id="PTHR47289">
    <property type="entry name" value="TRANSCRIPTION FACTOR, PUTATIVE (DUF1664)-RELATED"/>
    <property type="match status" value="1"/>
</dbReference>
<proteinExistence type="predicted"/>
<keyword evidence="3" id="KW-1185">Reference proteome</keyword>
<evidence type="ECO:0000256" key="1">
    <source>
        <dbReference type="SAM" id="SignalP"/>
    </source>
</evidence>
<dbReference type="Proteomes" id="UP000030687">
    <property type="component" value="Unassembled WGS sequence"/>
</dbReference>
<dbReference type="KEGG" id="cic:CICLE_v100319082m"/>
<dbReference type="EMBL" id="KI536726">
    <property type="protein sequence ID" value="ESR51227.1"/>
    <property type="molecule type" value="Genomic_DNA"/>
</dbReference>
<protein>
    <submittedName>
        <fullName evidence="2">Uncharacterized protein</fullName>
    </submittedName>
</protein>